<dbReference type="InterPro" id="IPR006575">
    <property type="entry name" value="RWD_dom"/>
</dbReference>
<keyword evidence="6" id="KW-0346">Stress response</keyword>
<dbReference type="PROSITE" id="PS50908">
    <property type="entry name" value="RWD"/>
    <property type="match status" value="1"/>
</dbReference>
<evidence type="ECO:0000256" key="2">
    <source>
        <dbReference type="ARBA" id="ARBA00007665"/>
    </source>
</evidence>
<protein>
    <recommendedName>
        <fullName evidence="7">RWD domain-containing protein</fullName>
    </recommendedName>
</protein>
<evidence type="ECO:0000256" key="6">
    <source>
        <dbReference type="ARBA" id="ARBA00023016"/>
    </source>
</evidence>
<dbReference type="PANTHER" id="PTHR16301">
    <property type="entry name" value="IMPACT-RELATED"/>
    <property type="match status" value="1"/>
</dbReference>
<comment type="similarity">
    <text evidence="2">Belongs to the IMPACT family.</text>
</comment>
<comment type="caution">
    <text evidence="8">The sequence shown here is derived from an EMBL/GenBank/DDBJ whole genome shotgun (WGS) entry which is preliminary data.</text>
</comment>
<dbReference type="Gene3D" id="3.10.110.10">
    <property type="entry name" value="Ubiquitin Conjugating Enzyme"/>
    <property type="match status" value="1"/>
</dbReference>
<keyword evidence="9" id="KW-1185">Reference proteome</keyword>
<dbReference type="EMBL" id="JABFTP020000083">
    <property type="protein sequence ID" value="KAL3275538.1"/>
    <property type="molecule type" value="Genomic_DNA"/>
</dbReference>
<feature type="domain" description="RWD" evidence="7">
    <location>
        <begin position="9"/>
        <end position="103"/>
    </location>
</feature>
<dbReference type="SMART" id="SM00591">
    <property type="entry name" value="RWD"/>
    <property type="match status" value="1"/>
</dbReference>
<dbReference type="InterPro" id="IPR016135">
    <property type="entry name" value="UBQ-conjugating_enzyme/RWD"/>
</dbReference>
<dbReference type="AlphaFoldDB" id="A0ABD2NA16"/>
<dbReference type="PANTHER" id="PTHR16301:SF25">
    <property type="entry name" value="PROTEIN IMPACT"/>
    <property type="match status" value="1"/>
</dbReference>
<keyword evidence="4" id="KW-0678">Repressor</keyword>
<organism evidence="8 9">
    <name type="scientific">Cryptolaemus montrouzieri</name>
    <dbReference type="NCBI Taxonomy" id="559131"/>
    <lineage>
        <taxon>Eukaryota</taxon>
        <taxon>Metazoa</taxon>
        <taxon>Ecdysozoa</taxon>
        <taxon>Arthropoda</taxon>
        <taxon>Hexapoda</taxon>
        <taxon>Insecta</taxon>
        <taxon>Pterygota</taxon>
        <taxon>Neoptera</taxon>
        <taxon>Endopterygota</taxon>
        <taxon>Coleoptera</taxon>
        <taxon>Polyphaga</taxon>
        <taxon>Cucujiformia</taxon>
        <taxon>Coccinelloidea</taxon>
        <taxon>Coccinellidae</taxon>
        <taxon>Scymninae</taxon>
        <taxon>Scymnini</taxon>
        <taxon>Cryptolaemus</taxon>
    </lineage>
</organism>
<keyword evidence="3" id="KW-0963">Cytoplasm</keyword>
<gene>
    <name evidence="8" type="ORF">HHI36_020297</name>
</gene>
<accession>A0ABD2NA16</accession>
<dbReference type="CDD" id="cd23821">
    <property type="entry name" value="RWD_IMPACT"/>
    <property type="match status" value="1"/>
</dbReference>
<comment type="subcellular location">
    <subcellularLocation>
        <location evidence="1">Cytoplasm</location>
    </subcellularLocation>
</comment>
<reference evidence="8 9" key="1">
    <citation type="journal article" date="2021" name="BMC Biol.">
        <title>Horizontally acquired antibacterial genes associated with adaptive radiation of ladybird beetles.</title>
        <authorList>
            <person name="Li H.S."/>
            <person name="Tang X.F."/>
            <person name="Huang Y.H."/>
            <person name="Xu Z.Y."/>
            <person name="Chen M.L."/>
            <person name="Du X.Y."/>
            <person name="Qiu B.Y."/>
            <person name="Chen P.T."/>
            <person name="Zhang W."/>
            <person name="Slipinski A."/>
            <person name="Escalona H.E."/>
            <person name="Waterhouse R.M."/>
            <person name="Zwick A."/>
            <person name="Pang H."/>
        </authorList>
    </citation>
    <scope>NUCLEOTIDE SEQUENCE [LARGE SCALE GENOMIC DNA]</scope>
    <source>
        <strain evidence="8">SYSU2018</strain>
    </source>
</reference>
<evidence type="ECO:0000313" key="9">
    <source>
        <dbReference type="Proteomes" id="UP001516400"/>
    </source>
</evidence>
<dbReference type="InterPro" id="IPR020568">
    <property type="entry name" value="Ribosomal_Su5_D2-typ_SF"/>
</dbReference>
<dbReference type="Gene3D" id="3.30.230.30">
    <property type="entry name" value="Impact, N-terminal domain"/>
    <property type="match status" value="1"/>
</dbReference>
<name>A0ABD2NA16_9CUCU</name>
<dbReference type="Proteomes" id="UP001516400">
    <property type="component" value="Unassembled WGS sequence"/>
</dbReference>
<dbReference type="InterPro" id="IPR023582">
    <property type="entry name" value="Impact"/>
</dbReference>
<dbReference type="Pfam" id="PF01205">
    <property type="entry name" value="Impact_N"/>
    <property type="match status" value="1"/>
</dbReference>
<sequence length="259" mass="29736">MDNLSQQADEIEVLKSIYEDEWVEEDGNCSFSMQVTPDVKLFITLHPEYPSESPPKYELLAPELTKDQKTKIHRELKSIFEESMGSPILFQWIEKLKETAFSKPKKNKDSEVAKKVNVQYTPPTEQSKAHLEKFSKEVIHGPTIEDRKSVFQGHVCAVHSEAETRHFLEYLMENKKIAQATHNISAYRITKNSSLLQDCEDDGENHASKRLLHLLQILNLENVMIVVSRWYGGIQLGPDRFKHITNAARQALDNGGFIK</sequence>
<evidence type="ECO:0000256" key="4">
    <source>
        <dbReference type="ARBA" id="ARBA00022491"/>
    </source>
</evidence>
<evidence type="ECO:0000256" key="5">
    <source>
        <dbReference type="ARBA" id="ARBA00022845"/>
    </source>
</evidence>
<dbReference type="InterPro" id="IPR036956">
    <property type="entry name" value="Impact_N_sf"/>
</dbReference>
<keyword evidence="5" id="KW-0810">Translation regulation</keyword>
<evidence type="ECO:0000256" key="1">
    <source>
        <dbReference type="ARBA" id="ARBA00004496"/>
    </source>
</evidence>
<dbReference type="InterPro" id="IPR001498">
    <property type="entry name" value="Impact_N"/>
</dbReference>
<evidence type="ECO:0000313" key="8">
    <source>
        <dbReference type="EMBL" id="KAL3275538.1"/>
    </source>
</evidence>
<dbReference type="SUPFAM" id="SSF54211">
    <property type="entry name" value="Ribosomal protein S5 domain 2-like"/>
    <property type="match status" value="1"/>
</dbReference>
<evidence type="ECO:0000259" key="7">
    <source>
        <dbReference type="PROSITE" id="PS50908"/>
    </source>
</evidence>
<dbReference type="GO" id="GO:0006417">
    <property type="term" value="P:regulation of translation"/>
    <property type="evidence" value="ECO:0007669"/>
    <property type="project" value="UniProtKB-KW"/>
</dbReference>
<evidence type="ECO:0000256" key="3">
    <source>
        <dbReference type="ARBA" id="ARBA00022490"/>
    </source>
</evidence>
<proteinExistence type="inferred from homology"/>
<dbReference type="GO" id="GO:0005737">
    <property type="term" value="C:cytoplasm"/>
    <property type="evidence" value="ECO:0007669"/>
    <property type="project" value="UniProtKB-SubCell"/>
</dbReference>
<dbReference type="SUPFAM" id="SSF54495">
    <property type="entry name" value="UBC-like"/>
    <property type="match status" value="1"/>
</dbReference>
<dbReference type="Pfam" id="PF05773">
    <property type="entry name" value="RWD"/>
    <property type="match status" value="1"/>
</dbReference>